<dbReference type="AlphaFoldDB" id="A0A2M7RLF3"/>
<evidence type="ECO:0000259" key="11">
    <source>
        <dbReference type="Pfam" id="PF00266"/>
    </source>
</evidence>
<dbReference type="Proteomes" id="UP000230779">
    <property type="component" value="Unassembled WGS sequence"/>
</dbReference>
<comment type="similarity">
    <text evidence="2">Belongs to the class-V pyridoxal-phosphate-dependent aminotransferase family. NifS/IscS subfamily.</text>
</comment>
<evidence type="ECO:0000256" key="6">
    <source>
        <dbReference type="ARBA" id="ARBA00022898"/>
    </source>
</evidence>
<accession>A0A2M7RLF3</accession>
<dbReference type="PANTHER" id="PTHR11601:SF34">
    <property type="entry name" value="CYSTEINE DESULFURASE"/>
    <property type="match status" value="1"/>
</dbReference>
<evidence type="ECO:0000313" key="13">
    <source>
        <dbReference type="Proteomes" id="UP000230779"/>
    </source>
</evidence>
<dbReference type="PIRSF" id="PIRSF005572">
    <property type="entry name" value="NifS"/>
    <property type="match status" value="1"/>
</dbReference>
<keyword evidence="5" id="KW-0479">Metal-binding</keyword>
<evidence type="ECO:0000256" key="5">
    <source>
        <dbReference type="ARBA" id="ARBA00022723"/>
    </source>
</evidence>
<sequence>MNKKNQKLIYLDHAATTYLDQTVQKRLKPFERKDYGNPNSMHSAGRRALAAVDCARKQVANFLSCAFQEVVFTSGATESNNLAIRGVIKAYQERGVRRPEIITTKIEHRSVLKTCLDLEKEGIGLKYLPVNSDGMVDPRLLLKLISDSTALVTIMYANNEIGVIEPIRELGKIIKKANGLRKRPIVFHTDAVQAAQYLDCDIDYLQVDLLSLSGHKLHGPKGIGALFVRRGTPIKPVQTGGDQEHGLRAGTLNVAGIIGLGKALELVFESRLENSKKVSRLRDWVIKEISNIPEAKIIGPIQDKRLPNNIYFRIKGILGEDLVFIMDNKFNIAIATGSSCSAGAAEPSTVLLALGLDGRKAKEGIRVTLDQSNTLAELRFFIKALKKTVKEISLD</sequence>
<evidence type="ECO:0000256" key="10">
    <source>
        <dbReference type="RuleBase" id="RU004504"/>
    </source>
</evidence>
<evidence type="ECO:0000313" key="12">
    <source>
        <dbReference type="EMBL" id="PIY97291.1"/>
    </source>
</evidence>
<evidence type="ECO:0000256" key="3">
    <source>
        <dbReference type="ARBA" id="ARBA00012239"/>
    </source>
</evidence>
<dbReference type="Gene3D" id="3.90.1150.10">
    <property type="entry name" value="Aspartate Aminotransferase, domain 1"/>
    <property type="match status" value="1"/>
</dbReference>
<evidence type="ECO:0000256" key="9">
    <source>
        <dbReference type="ARBA" id="ARBA00050776"/>
    </source>
</evidence>
<comment type="cofactor">
    <cofactor evidence="1 10">
        <name>pyridoxal 5'-phosphate</name>
        <dbReference type="ChEBI" id="CHEBI:597326"/>
    </cofactor>
</comment>
<dbReference type="InterPro" id="IPR020578">
    <property type="entry name" value="Aminotrans_V_PyrdxlP_BS"/>
</dbReference>
<dbReference type="Gene3D" id="3.40.640.10">
    <property type="entry name" value="Type I PLP-dependent aspartate aminotransferase-like (Major domain)"/>
    <property type="match status" value="1"/>
</dbReference>
<dbReference type="FunFam" id="3.40.640.10:FF:000084">
    <property type="entry name" value="IscS-like cysteine desulfurase"/>
    <property type="match status" value="1"/>
</dbReference>
<comment type="caution">
    <text evidence="12">The sequence shown here is derived from an EMBL/GenBank/DDBJ whole genome shotgun (WGS) entry which is preliminary data.</text>
</comment>
<dbReference type="InterPro" id="IPR015422">
    <property type="entry name" value="PyrdxlP-dep_Trfase_small"/>
</dbReference>
<evidence type="ECO:0000256" key="1">
    <source>
        <dbReference type="ARBA" id="ARBA00001933"/>
    </source>
</evidence>
<keyword evidence="8" id="KW-0411">Iron-sulfur</keyword>
<gene>
    <name evidence="12" type="ORF">COY66_00130</name>
</gene>
<evidence type="ECO:0000256" key="2">
    <source>
        <dbReference type="ARBA" id="ARBA00006490"/>
    </source>
</evidence>
<dbReference type="EC" id="2.8.1.7" evidence="3"/>
<evidence type="ECO:0000256" key="8">
    <source>
        <dbReference type="ARBA" id="ARBA00023014"/>
    </source>
</evidence>
<keyword evidence="7" id="KW-0408">Iron</keyword>
<dbReference type="GO" id="GO:0046872">
    <property type="term" value="F:metal ion binding"/>
    <property type="evidence" value="ECO:0007669"/>
    <property type="project" value="UniProtKB-KW"/>
</dbReference>
<keyword evidence="4" id="KW-0808">Transferase</keyword>
<dbReference type="SUPFAM" id="SSF53383">
    <property type="entry name" value="PLP-dependent transferases"/>
    <property type="match status" value="1"/>
</dbReference>
<comment type="catalytic activity">
    <reaction evidence="9">
        <text>(sulfur carrier)-H + L-cysteine = (sulfur carrier)-SH + L-alanine</text>
        <dbReference type="Rhea" id="RHEA:43892"/>
        <dbReference type="Rhea" id="RHEA-COMP:14737"/>
        <dbReference type="Rhea" id="RHEA-COMP:14739"/>
        <dbReference type="ChEBI" id="CHEBI:29917"/>
        <dbReference type="ChEBI" id="CHEBI:35235"/>
        <dbReference type="ChEBI" id="CHEBI:57972"/>
        <dbReference type="ChEBI" id="CHEBI:64428"/>
        <dbReference type="EC" id="2.8.1.7"/>
    </reaction>
</comment>
<organism evidence="12 13">
    <name type="scientific">Candidatus Kerfeldbacteria bacterium CG_4_10_14_0_8_um_filter_42_10</name>
    <dbReference type="NCBI Taxonomy" id="2014248"/>
    <lineage>
        <taxon>Bacteria</taxon>
        <taxon>Candidatus Kerfeldiibacteriota</taxon>
    </lineage>
</organism>
<dbReference type="Pfam" id="PF00266">
    <property type="entry name" value="Aminotran_5"/>
    <property type="match status" value="1"/>
</dbReference>
<dbReference type="Gene3D" id="1.10.260.50">
    <property type="match status" value="1"/>
</dbReference>
<keyword evidence="6" id="KW-0663">Pyridoxal phosphate</keyword>
<name>A0A2M7RLF3_9BACT</name>
<proteinExistence type="inferred from homology"/>
<evidence type="ECO:0000256" key="7">
    <source>
        <dbReference type="ARBA" id="ARBA00023004"/>
    </source>
</evidence>
<reference evidence="12 13" key="1">
    <citation type="submission" date="2017-09" db="EMBL/GenBank/DDBJ databases">
        <title>Depth-based differentiation of microbial function through sediment-hosted aquifers and enrichment of novel symbionts in the deep terrestrial subsurface.</title>
        <authorList>
            <person name="Probst A.J."/>
            <person name="Ladd B."/>
            <person name="Jarett J.K."/>
            <person name="Geller-Mcgrath D.E."/>
            <person name="Sieber C.M."/>
            <person name="Emerson J.B."/>
            <person name="Anantharaman K."/>
            <person name="Thomas B.C."/>
            <person name="Malmstrom R."/>
            <person name="Stieglmeier M."/>
            <person name="Klingl A."/>
            <person name="Woyke T."/>
            <person name="Ryan C.M."/>
            <person name="Banfield J.F."/>
        </authorList>
    </citation>
    <scope>NUCLEOTIDE SEQUENCE [LARGE SCALE GENOMIC DNA]</scope>
    <source>
        <strain evidence="12">CG_4_10_14_0_8_um_filter_42_10</strain>
    </source>
</reference>
<dbReference type="PROSITE" id="PS00595">
    <property type="entry name" value="AA_TRANSFER_CLASS_5"/>
    <property type="match status" value="1"/>
</dbReference>
<dbReference type="InterPro" id="IPR000192">
    <property type="entry name" value="Aminotrans_V_dom"/>
</dbReference>
<dbReference type="EMBL" id="PFMD01000002">
    <property type="protein sequence ID" value="PIY97291.1"/>
    <property type="molecule type" value="Genomic_DNA"/>
</dbReference>
<dbReference type="InterPro" id="IPR015424">
    <property type="entry name" value="PyrdxlP-dep_Trfase"/>
</dbReference>
<dbReference type="InterPro" id="IPR015421">
    <property type="entry name" value="PyrdxlP-dep_Trfase_major"/>
</dbReference>
<dbReference type="GO" id="GO:0031071">
    <property type="term" value="F:cysteine desulfurase activity"/>
    <property type="evidence" value="ECO:0007669"/>
    <property type="project" value="UniProtKB-EC"/>
</dbReference>
<protein>
    <recommendedName>
        <fullName evidence="3">cysteine desulfurase</fullName>
        <ecNumber evidence="3">2.8.1.7</ecNumber>
    </recommendedName>
</protein>
<feature type="domain" description="Aminotransferase class V" evidence="11">
    <location>
        <begin position="9"/>
        <end position="378"/>
    </location>
</feature>
<dbReference type="GO" id="GO:0051536">
    <property type="term" value="F:iron-sulfur cluster binding"/>
    <property type="evidence" value="ECO:0007669"/>
    <property type="project" value="UniProtKB-KW"/>
</dbReference>
<evidence type="ECO:0000256" key="4">
    <source>
        <dbReference type="ARBA" id="ARBA00022679"/>
    </source>
</evidence>
<dbReference type="PANTHER" id="PTHR11601">
    <property type="entry name" value="CYSTEINE DESULFURYLASE FAMILY MEMBER"/>
    <property type="match status" value="1"/>
</dbReference>
<dbReference type="InterPro" id="IPR016454">
    <property type="entry name" value="Cysteine_dSase"/>
</dbReference>